<protein>
    <submittedName>
        <fullName evidence="2">Uncharacterized protein</fullName>
    </submittedName>
</protein>
<dbReference type="EMBL" id="JAPFFF010000009">
    <property type="protein sequence ID" value="KAK8883378.1"/>
    <property type="molecule type" value="Genomic_DNA"/>
</dbReference>
<keyword evidence="1" id="KW-0732">Signal</keyword>
<evidence type="ECO:0000313" key="2">
    <source>
        <dbReference type="EMBL" id="KAK8883378.1"/>
    </source>
</evidence>
<feature type="chain" id="PRO_5045751927" evidence="1">
    <location>
        <begin position="18"/>
        <end position="333"/>
    </location>
</feature>
<reference evidence="2 3" key="1">
    <citation type="submission" date="2024-04" db="EMBL/GenBank/DDBJ databases">
        <title>Tritrichomonas musculus Genome.</title>
        <authorList>
            <person name="Alves-Ferreira E."/>
            <person name="Grigg M."/>
            <person name="Lorenzi H."/>
            <person name="Galac M."/>
        </authorList>
    </citation>
    <scope>NUCLEOTIDE SEQUENCE [LARGE SCALE GENOMIC DNA]</scope>
    <source>
        <strain evidence="2 3">EAF2021</strain>
    </source>
</reference>
<dbReference type="Proteomes" id="UP001470230">
    <property type="component" value="Unassembled WGS sequence"/>
</dbReference>
<sequence>MIFIISSLFIFLPYLNRENCNDPGIGYTCKDLEDGVDKLQKLLEKKRDFNISFHTFSKNHYSQIIIRFYSIVLALATDSAPVIALQPIDNPYPKDSESNTQHIPRINPPSFAHVVKKIKSSTFFPICFNESSLTENVAFQSDMPPTIKPFLLNPSIYRLIKYIGPASYHILFHFALNISSSFPNSQSKQNINNIKDKHGFVVLSPMPLNSTCVEQYKSLTELKSKRKKKANTSNIIALDSSYTIQSLLETVKAEHFGYQIGDIGGLVATLLRGVPSYLYDPVSNACYKGRSLISGALNPLYSGIYRSSSDLSRDGAEFCHNTDITKFLLKQLL</sequence>
<feature type="signal peptide" evidence="1">
    <location>
        <begin position="1"/>
        <end position="17"/>
    </location>
</feature>
<evidence type="ECO:0000256" key="1">
    <source>
        <dbReference type="SAM" id="SignalP"/>
    </source>
</evidence>
<proteinExistence type="predicted"/>
<evidence type="ECO:0000313" key="3">
    <source>
        <dbReference type="Proteomes" id="UP001470230"/>
    </source>
</evidence>
<accession>A0ABR2JXN6</accession>
<name>A0ABR2JXN6_9EUKA</name>
<comment type="caution">
    <text evidence="2">The sequence shown here is derived from an EMBL/GenBank/DDBJ whole genome shotgun (WGS) entry which is preliminary data.</text>
</comment>
<organism evidence="2 3">
    <name type="scientific">Tritrichomonas musculus</name>
    <dbReference type="NCBI Taxonomy" id="1915356"/>
    <lineage>
        <taxon>Eukaryota</taxon>
        <taxon>Metamonada</taxon>
        <taxon>Parabasalia</taxon>
        <taxon>Tritrichomonadida</taxon>
        <taxon>Tritrichomonadidae</taxon>
        <taxon>Tritrichomonas</taxon>
    </lineage>
</organism>
<keyword evidence="3" id="KW-1185">Reference proteome</keyword>
<gene>
    <name evidence="2" type="ORF">M9Y10_046028</name>
</gene>